<dbReference type="PANTHER" id="PTHR30536">
    <property type="entry name" value="ALTRONATE/GALACTARATE DEHYDRATASE"/>
    <property type="match status" value="1"/>
</dbReference>
<dbReference type="Pfam" id="PF04295">
    <property type="entry name" value="GD_AH_second"/>
    <property type="match status" value="1"/>
</dbReference>
<evidence type="ECO:0000256" key="2">
    <source>
        <dbReference type="ARBA" id="ARBA00023239"/>
    </source>
</evidence>
<comment type="caution">
    <text evidence="4">The sequence shown here is derived from an EMBL/GenBank/DDBJ whole genome shotgun (WGS) entry which is preliminary data.</text>
</comment>
<accession>A0ABW0FRE5</accession>
<organism evidence="4 5">
    <name type="scientific">Brevundimonas staleyi</name>
    <dbReference type="NCBI Taxonomy" id="74326"/>
    <lineage>
        <taxon>Bacteria</taxon>
        <taxon>Pseudomonadati</taxon>
        <taxon>Pseudomonadota</taxon>
        <taxon>Alphaproteobacteria</taxon>
        <taxon>Caulobacterales</taxon>
        <taxon>Caulobacteraceae</taxon>
        <taxon>Brevundimonas</taxon>
    </lineage>
</organism>
<name>A0ABW0FRE5_9CAUL</name>
<dbReference type="GO" id="GO:0016787">
    <property type="term" value="F:hydrolase activity"/>
    <property type="evidence" value="ECO:0007669"/>
    <property type="project" value="UniProtKB-KW"/>
</dbReference>
<evidence type="ECO:0000259" key="3">
    <source>
        <dbReference type="SMART" id="SM00858"/>
    </source>
</evidence>
<comment type="similarity">
    <text evidence="1">Belongs to the UxaA family.</text>
</comment>
<dbReference type="PANTHER" id="PTHR30536:SF5">
    <property type="entry name" value="ALTRONATE DEHYDRATASE"/>
    <property type="match status" value="1"/>
</dbReference>
<dbReference type="InterPro" id="IPR052172">
    <property type="entry name" value="UxaA_altronate/galactarate_dh"/>
</dbReference>
<sequence length="501" mass="51542">MSSPSILRLHPDDDVAVAVRPLSAGETVEGITATTDVPAGHKIALKPVAVGGQVRKYGQVIGAATAAIAPGDWVHVQNLGVGDISARVDTGVVEGVARTAEPRTFDGYLRSDGRVGTRNYLAVVTSVNCSAMVARRIAREVEARLGDSHPTIDGVVAITHGSGCGMASEGEAMDMLRRTLSGYARHPNVAGVLMLGLGCETNQISSLMEAEGMAGSADLGVMAIQESGGAASTIQQGIERMMEMADRAAALTRTPQPVSKLIVGLQCGGSDGYSGMTANPALGRAVDLLVAQGGTAILSETPEIYGAEHLLTGRASPEVSAKLMDRIAWWERHVETTGGSLDNNPSAGNKAGGLTTILEKSLGAVAKAGSAPLSAVYEYAEPVTAHGLVFMDTPGYDPVSATGQIAGGATMICFTTGRGSVFGAKPAPSLKLATNSALARRMPDDIDIDCGRVLDEGMSLDALGAEIFETILATASGKVTASEALGFGEDEIQPWRLGATM</sequence>
<dbReference type="Pfam" id="PF20629">
    <property type="entry name" value="GD_AH_C"/>
    <property type="match status" value="1"/>
</dbReference>
<dbReference type="InterPro" id="IPR048332">
    <property type="entry name" value="GD_AH_C"/>
</dbReference>
<evidence type="ECO:0000256" key="1">
    <source>
        <dbReference type="ARBA" id="ARBA00010986"/>
    </source>
</evidence>
<dbReference type="CDD" id="cd11613">
    <property type="entry name" value="SAF_AH_GD"/>
    <property type="match status" value="1"/>
</dbReference>
<dbReference type="RefSeq" id="WP_374037143.1">
    <property type="nucleotide sequence ID" value="NZ_CP169082.1"/>
</dbReference>
<dbReference type="EMBL" id="JBHSLF010000020">
    <property type="protein sequence ID" value="MFC5344292.1"/>
    <property type="molecule type" value="Genomic_DNA"/>
</dbReference>
<dbReference type="InterPro" id="IPR044144">
    <property type="entry name" value="SAF_UxaA/GarD"/>
</dbReference>
<feature type="domain" description="SAF" evidence="3">
    <location>
        <begin position="13"/>
        <end position="80"/>
    </location>
</feature>
<dbReference type="Proteomes" id="UP001596152">
    <property type="component" value="Unassembled WGS sequence"/>
</dbReference>
<protein>
    <submittedName>
        <fullName evidence="4">UxaA family hydrolase</fullName>
    </submittedName>
</protein>
<reference evidence="5" key="1">
    <citation type="journal article" date="2019" name="Int. J. Syst. Evol. Microbiol.">
        <title>The Global Catalogue of Microorganisms (GCM) 10K type strain sequencing project: providing services to taxonomists for standard genome sequencing and annotation.</title>
        <authorList>
            <consortium name="The Broad Institute Genomics Platform"/>
            <consortium name="The Broad Institute Genome Sequencing Center for Infectious Disease"/>
            <person name="Wu L."/>
            <person name="Ma J."/>
        </authorList>
    </citation>
    <scope>NUCLEOTIDE SEQUENCE [LARGE SCALE GENOMIC DNA]</scope>
    <source>
        <strain evidence="5">JCM 12125</strain>
    </source>
</reference>
<gene>
    <name evidence="4" type="ORF">ACFPIE_10225</name>
</gene>
<keyword evidence="5" id="KW-1185">Reference proteome</keyword>
<dbReference type="InterPro" id="IPR013974">
    <property type="entry name" value="SAF"/>
</dbReference>
<dbReference type="InterPro" id="IPR007392">
    <property type="entry name" value="GD_AH_second"/>
</dbReference>
<keyword evidence="2" id="KW-0456">Lyase</keyword>
<evidence type="ECO:0000313" key="4">
    <source>
        <dbReference type="EMBL" id="MFC5344292.1"/>
    </source>
</evidence>
<dbReference type="Gene3D" id="2.30.130.110">
    <property type="match status" value="1"/>
</dbReference>
<proteinExistence type="inferred from homology"/>
<evidence type="ECO:0000313" key="5">
    <source>
        <dbReference type="Proteomes" id="UP001596152"/>
    </source>
</evidence>
<dbReference type="SMART" id="SM00858">
    <property type="entry name" value="SAF"/>
    <property type="match status" value="1"/>
</dbReference>
<keyword evidence="4" id="KW-0378">Hydrolase</keyword>
<dbReference type="Pfam" id="PF08666">
    <property type="entry name" value="SAF"/>
    <property type="match status" value="1"/>
</dbReference>